<dbReference type="EMBL" id="FOEL01000004">
    <property type="protein sequence ID" value="SEQ35295.1"/>
    <property type="molecule type" value="Genomic_DNA"/>
</dbReference>
<dbReference type="RefSeq" id="WP_089985875.1">
    <property type="nucleotide sequence ID" value="NZ_BJOM01000013.1"/>
</dbReference>
<evidence type="ECO:0000313" key="2">
    <source>
        <dbReference type="Proteomes" id="UP000199410"/>
    </source>
</evidence>
<proteinExistence type="predicted"/>
<dbReference type="InterPro" id="IPR037883">
    <property type="entry name" value="Knr4/Smi1-like_sf"/>
</dbReference>
<comment type="caution">
    <text evidence="1">The sequence shown here is derived from an EMBL/GenBank/DDBJ whole genome shotgun (WGS) entry which is preliminary data.</text>
</comment>
<dbReference type="SUPFAM" id="SSF160631">
    <property type="entry name" value="SMI1/KNR4-like"/>
    <property type="match status" value="1"/>
</dbReference>
<dbReference type="AlphaFoldDB" id="A0A1H9FBQ3"/>
<gene>
    <name evidence="1" type="ORF">SAMN02787113_01556</name>
</gene>
<dbReference type="Proteomes" id="UP000199410">
    <property type="component" value="Unassembled WGS sequence"/>
</dbReference>
<dbReference type="Pfam" id="PF14568">
    <property type="entry name" value="SUKH_6"/>
    <property type="match status" value="1"/>
</dbReference>
<accession>A0A1H9FBQ3</accession>
<protein>
    <submittedName>
        <fullName evidence="1">SMI1-KNR4 cell-wall</fullName>
    </submittedName>
</protein>
<dbReference type="Gene3D" id="3.40.1580.10">
    <property type="entry name" value="SMI1/KNR4-like"/>
    <property type="match status" value="1"/>
</dbReference>
<name>A0A1H9FBQ3_9BACI</name>
<organism evidence="1 2">
    <name type="scientific">Lysinibacillus fusiformis</name>
    <dbReference type="NCBI Taxonomy" id="28031"/>
    <lineage>
        <taxon>Bacteria</taxon>
        <taxon>Bacillati</taxon>
        <taxon>Bacillota</taxon>
        <taxon>Bacilli</taxon>
        <taxon>Bacillales</taxon>
        <taxon>Bacillaceae</taxon>
        <taxon>Lysinibacillus</taxon>
    </lineage>
</organism>
<sequence length="154" mass="18385">MYENLVKKLAHTTSIKWHPRCNVKDSWITDAEIELGFQLPPSYCWWLINYGNARLNGGNILTVSQPEYRDIDDSDILYIHRLNLDDEDWYKKYPNRLDLFVPDADELYFFDLSAKDEDGEFPVMCYDLMNDMIYEYAATFSVFLERLLDEHRSF</sequence>
<reference evidence="1 2" key="1">
    <citation type="submission" date="2016-10" db="EMBL/GenBank/DDBJ databases">
        <authorList>
            <person name="Varghese N."/>
            <person name="Submissions S."/>
        </authorList>
    </citation>
    <scope>NUCLEOTIDE SEQUENCE [LARGE SCALE GENOMIC DNA]</scope>
    <source>
        <strain evidence="1 2">TC-13</strain>
    </source>
</reference>
<evidence type="ECO:0000313" key="1">
    <source>
        <dbReference type="EMBL" id="SEQ35295.1"/>
    </source>
</evidence>